<accession>A0ACB9CCU2</accession>
<reference evidence="2" key="1">
    <citation type="journal article" date="2022" name="Mol. Ecol. Resour.">
        <title>The genomes of chicory, endive, great burdock and yacon provide insights into Asteraceae palaeo-polyploidization history and plant inulin production.</title>
        <authorList>
            <person name="Fan W."/>
            <person name="Wang S."/>
            <person name="Wang H."/>
            <person name="Wang A."/>
            <person name="Jiang F."/>
            <person name="Liu H."/>
            <person name="Zhao H."/>
            <person name="Xu D."/>
            <person name="Zhang Y."/>
        </authorList>
    </citation>
    <scope>NUCLEOTIDE SEQUENCE [LARGE SCALE GENOMIC DNA]</scope>
    <source>
        <strain evidence="2">cv. Yunnan</strain>
    </source>
</reference>
<reference evidence="1 2" key="2">
    <citation type="journal article" date="2022" name="Mol. Ecol. Resour.">
        <title>The genomes of chicory, endive, great burdock and yacon provide insights into Asteraceae paleo-polyploidization history and plant inulin production.</title>
        <authorList>
            <person name="Fan W."/>
            <person name="Wang S."/>
            <person name="Wang H."/>
            <person name="Wang A."/>
            <person name="Jiang F."/>
            <person name="Liu H."/>
            <person name="Zhao H."/>
            <person name="Xu D."/>
            <person name="Zhang Y."/>
        </authorList>
    </citation>
    <scope>NUCLEOTIDE SEQUENCE [LARGE SCALE GENOMIC DNA]</scope>
    <source>
        <strain evidence="2">cv. Yunnan</strain>
        <tissue evidence="1">Leaves</tissue>
    </source>
</reference>
<keyword evidence="2" id="KW-1185">Reference proteome</keyword>
<proteinExistence type="predicted"/>
<name>A0ACB9CCU2_9ASTR</name>
<evidence type="ECO:0000313" key="1">
    <source>
        <dbReference type="EMBL" id="KAI3732058.1"/>
    </source>
</evidence>
<protein>
    <submittedName>
        <fullName evidence="1">Uncharacterized protein</fullName>
    </submittedName>
</protein>
<evidence type="ECO:0000313" key="2">
    <source>
        <dbReference type="Proteomes" id="UP001056120"/>
    </source>
</evidence>
<gene>
    <name evidence="1" type="ORF">L1987_63255</name>
</gene>
<dbReference type="Proteomes" id="UP001056120">
    <property type="component" value="Linkage Group LG21"/>
</dbReference>
<organism evidence="1 2">
    <name type="scientific">Smallanthus sonchifolius</name>
    <dbReference type="NCBI Taxonomy" id="185202"/>
    <lineage>
        <taxon>Eukaryota</taxon>
        <taxon>Viridiplantae</taxon>
        <taxon>Streptophyta</taxon>
        <taxon>Embryophyta</taxon>
        <taxon>Tracheophyta</taxon>
        <taxon>Spermatophyta</taxon>
        <taxon>Magnoliopsida</taxon>
        <taxon>eudicotyledons</taxon>
        <taxon>Gunneridae</taxon>
        <taxon>Pentapetalae</taxon>
        <taxon>asterids</taxon>
        <taxon>campanulids</taxon>
        <taxon>Asterales</taxon>
        <taxon>Asteraceae</taxon>
        <taxon>Asteroideae</taxon>
        <taxon>Heliantheae alliance</taxon>
        <taxon>Millerieae</taxon>
        <taxon>Smallanthus</taxon>
    </lineage>
</organism>
<sequence>MLSAPIVLPPPLIVLILSSCTAKPQKAHPIPFESSALFVSDSLEPSQANVPNRSTATVPHRADFLARVQVPLTELSK</sequence>
<dbReference type="EMBL" id="CM042038">
    <property type="protein sequence ID" value="KAI3732058.1"/>
    <property type="molecule type" value="Genomic_DNA"/>
</dbReference>
<comment type="caution">
    <text evidence="1">The sequence shown here is derived from an EMBL/GenBank/DDBJ whole genome shotgun (WGS) entry which is preliminary data.</text>
</comment>